<dbReference type="PANTHER" id="PTHR34614:SF2">
    <property type="entry name" value="TRANSPOSASE IS4-LIKE DOMAIN-CONTAINING PROTEIN"/>
    <property type="match status" value="1"/>
</dbReference>
<dbReference type="Pfam" id="PF01609">
    <property type="entry name" value="DDE_Tnp_1"/>
    <property type="match status" value="1"/>
</dbReference>
<dbReference type="InterPro" id="IPR002559">
    <property type="entry name" value="Transposase_11"/>
</dbReference>
<dbReference type="InterPro" id="IPR047654">
    <property type="entry name" value="IS1634_transpos"/>
</dbReference>
<feature type="domain" description="Transposase IS4-like" evidence="1">
    <location>
        <begin position="187"/>
        <end position="419"/>
    </location>
</feature>
<organism evidence="2 3">
    <name type="scientific">Geochorda subterranea</name>
    <dbReference type="NCBI Taxonomy" id="3109564"/>
    <lineage>
        <taxon>Bacteria</taxon>
        <taxon>Bacillati</taxon>
        <taxon>Bacillota</taxon>
        <taxon>Limnochordia</taxon>
        <taxon>Limnochordales</taxon>
        <taxon>Geochordaceae</taxon>
        <taxon>Geochorda</taxon>
    </lineage>
</organism>
<name>A0ABZ1BLN1_9FIRM</name>
<dbReference type="RefSeq" id="WP_324667978.1">
    <property type="nucleotide sequence ID" value="NZ_CP141614.1"/>
</dbReference>
<dbReference type="Proteomes" id="UP001333102">
    <property type="component" value="Chromosome"/>
</dbReference>
<evidence type="ECO:0000259" key="1">
    <source>
        <dbReference type="Pfam" id="PF01609"/>
    </source>
</evidence>
<evidence type="ECO:0000313" key="2">
    <source>
        <dbReference type="EMBL" id="WRP13734.1"/>
    </source>
</evidence>
<protein>
    <submittedName>
        <fullName evidence="2">IS1634 family transposase</fullName>
    </submittedName>
</protein>
<reference evidence="3" key="1">
    <citation type="submission" date="2023-12" db="EMBL/GenBank/DDBJ databases">
        <title>Novel isolates from deep terrestrial aquifers shed light on the physiology and ecology of the class Limnochordia.</title>
        <authorList>
            <person name="Karnachuk O.V."/>
            <person name="Lukina A.P."/>
            <person name="Avakyan M.R."/>
            <person name="Kadnikov V."/>
            <person name="Begmatov S."/>
            <person name="Beletsky A.V."/>
            <person name="Mardanov A.V."/>
            <person name="Ravin N.V."/>
        </authorList>
    </citation>
    <scope>NUCLEOTIDE SEQUENCE [LARGE SCALE GENOMIC DNA]</scope>
    <source>
        <strain evidence="3">LN</strain>
    </source>
</reference>
<sequence>MFVRINQQRNKDGSVREYLQVIEAIRVDGKPRQRVIATLGRWDQPQGRARVDAILEALSQFADKLTVLNLQKDLKGEGGLTWGPVLVFRRLWEELGLARLWGWLWEETKVEFDLPEAVFAMVLNRLLDPASRKSLVDEWLPTLWEPRFESLKLHHFYRALTYVHRFAHRVEDFLFARFTDLFNQDLELVLWDTTTVRFEGRGPEKLAQYGNAKDKRTDRRQMVVGVLLTRDGWPLAHAVYPGNLNDVKATLAIIGQLKRRFAFRKVLFVADRGAVGKRTLKALEQAGFEYIVGMRMRRVRVVRDEVVGCPGRYRVVSPTLQVKEVIRQGRRYILAYNPEAAEHDRQVREEVVARLRQVLKEGSAGDLIRHSRYRRYLKVHREAIELNEAAIEADARYDGKFVVLTNTDRDAAEVAQAYPHDPPSRPFLKVSLQVHAEAARAPRVARLAFPPDDAGRSRMRPTRSASQAITCAVGYGTAFWSSTDTHDPPSRPFLKVSLQVHAEAARAPRVARLAFPPDDAGRSRMRPTRSASQAITCAVGYGTAFWSSTDSLAA</sequence>
<keyword evidence="3" id="KW-1185">Reference proteome</keyword>
<dbReference type="EMBL" id="CP141614">
    <property type="protein sequence ID" value="WRP13734.1"/>
    <property type="molecule type" value="Genomic_DNA"/>
</dbReference>
<dbReference type="SUPFAM" id="SSF53098">
    <property type="entry name" value="Ribonuclease H-like"/>
    <property type="match status" value="1"/>
</dbReference>
<proteinExistence type="predicted"/>
<dbReference type="InterPro" id="IPR012337">
    <property type="entry name" value="RNaseH-like_sf"/>
</dbReference>
<gene>
    <name evidence="2" type="ORF">VLY81_09810</name>
</gene>
<accession>A0ABZ1BLN1</accession>
<dbReference type="PANTHER" id="PTHR34614">
    <property type="match status" value="1"/>
</dbReference>
<evidence type="ECO:0000313" key="3">
    <source>
        <dbReference type="Proteomes" id="UP001333102"/>
    </source>
</evidence>
<dbReference type="NCBIfam" id="NF033559">
    <property type="entry name" value="transpos_IS1634"/>
    <property type="match status" value="1"/>
</dbReference>